<comment type="caution">
    <text evidence="15">The sequence shown here is derived from an EMBL/GenBank/DDBJ whole genome shotgun (WGS) entry which is preliminary data.</text>
</comment>
<feature type="coiled-coil region" evidence="11">
    <location>
        <begin position="15"/>
        <end position="95"/>
    </location>
</feature>
<keyword evidence="10 11" id="KW-0175">Coiled coil</keyword>
<reference evidence="15 16" key="1">
    <citation type="submission" date="2024-02" db="EMBL/GenBank/DDBJ databases">
        <authorList>
            <person name="Daric V."/>
            <person name="Darras S."/>
        </authorList>
    </citation>
    <scope>NUCLEOTIDE SEQUENCE [LARGE SCALE GENOMIC DNA]</scope>
</reference>
<keyword evidence="5" id="KW-0963">Cytoplasm</keyword>
<evidence type="ECO:0000256" key="10">
    <source>
        <dbReference type="ARBA" id="ARBA00023054"/>
    </source>
</evidence>
<evidence type="ECO:0000256" key="3">
    <source>
        <dbReference type="ARBA" id="ARBA00006603"/>
    </source>
</evidence>
<dbReference type="PANTHER" id="PTHR31179">
    <property type="entry name" value="RAB GTPASE-BINDING EFFECTOR PROTEIN"/>
    <property type="match status" value="1"/>
</dbReference>
<keyword evidence="8" id="KW-0967">Endosome</keyword>
<keyword evidence="16" id="KW-1185">Reference proteome</keyword>
<evidence type="ECO:0000256" key="1">
    <source>
        <dbReference type="ARBA" id="ARBA00004412"/>
    </source>
</evidence>
<evidence type="ECO:0000256" key="4">
    <source>
        <dbReference type="ARBA" id="ARBA00022448"/>
    </source>
</evidence>
<protein>
    <submittedName>
        <fullName evidence="15">Uncharacterized protein</fullName>
    </submittedName>
</protein>
<dbReference type="Proteomes" id="UP001642483">
    <property type="component" value="Unassembled WGS sequence"/>
</dbReference>
<evidence type="ECO:0000256" key="9">
    <source>
        <dbReference type="ARBA" id="ARBA00022927"/>
    </source>
</evidence>
<evidence type="ECO:0000259" key="14">
    <source>
        <dbReference type="Pfam" id="PF09311"/>
    </source>
</evidence>
<feature type="region of interest" description="Disordered" evidence="12">
    <location>
        <begin position="808"/>
        <end position="842"/>
    </location>
</feature>
<feature type="domain" description="Rabaptin GTPase-Rab5 binding" evidence="14">
    <location>
        <begin position="521"/>
        <end position="811"/>
    </location>
</feature>
<feature type="coiled-coil region" evidence="11">
    <location>
        <begin position="748"/>
        <end position="789"/>
    </location>
</feature>
<evidence type="ECO:0000313" key="15">
    <source>
        <dbReference type="EMBL" id="CAK8692173.1"/>
    </source>
</evidence>
<dbReference type="EMBL" id="CAWYQH010000130">
    <property type="protein sequence ID" value="CAK8692173.1"/>
    <property type="molecule type" value="Genomic_DNA"/>
</dbReference>
<feature type="domain" description="Rabaptin coiled-coil" evidence="13">
    <location>
        <begin position="12"/>
        <end position="219"/>
    </location>
</feature>
<dbReference type="InterPro" id="IPR018514">
    <property type="entry name" value="Rabaptin_CC"/>
</dbReference>
<keyword evidence="4" id="KW-0813">Transport</keyword>
<dbReference type="Gene3D" id="1.20.5.730">
    <property type="entry name" value="Single helix bin"/>
    <property type="match status" value="1"/>
</dbReference>
<dbReference type="PRINTS" id="PR01432">
    <property type="entry name" value="RABAPTIN"/>
</dbReference>
<feature type="compositionally biased region" description="Basic and acidic residues" evidence="12">
    <location>
        <begin position="808"/>
        <end position="817"/>
    </location>
</feature>
<dbReference type="SUPFAM" id="SSF103652">
    <property type="entry name" value="G protein-binding domain"/>
    <property type="match status" value="1"/>
</dbReference>
<feature type="coiled-coil region" evidence="11">
    <location>
        <begin position="674"/>
        <end position="719"/>
    </location>
</feature>
<name>A0ABP0GLA8_CLALP</name>
<evidence type="ECO:0000256" key="7">
    <source>
        <dbReference type="ARBA" id="ARBA00022583"/>
    </source>
</evidence>
<keyword evidence="7" id="KW-0254">Endocytosis</keyword>
<feature type="compositionally biased region" description="Basic and acidic residues" evidence="12">
    <location>
        <begin position="507"/>
        <end position="523"/>
    </location>
</feature>
<dbReference type="Pfam" id="PF03528">
    <property type="entry name" value="Rabaptin"/>
    <property type="match status" value="2"/>
</dbReference>
<evidence type="ECO:0000256" key="11">
    <source>
        <dbReference type="SAM" id="Coils"/>
    </source>
</evidence>
<comment type="subcellular location">
    <subcellularLocation>
        <location evidence="2">Cytoplasm</location>
    </subcellularLocation>
    <subcellularLocation>
        <location evidence="1">Early endosome</location>
    </subcellularLocation>
</comment>
<dbReference type="InterPro" id="IPR003914">
    <property type="entry name" value="Rabaptin"/>
</dbReference>
<organism evidence="15 16">
    <name type="scientific">Clavelina lepadiformis</name>
    <name type="common">Light-bulb sea squirt</name>
    <name type="synonym">Ascidia lepadiformis</name>
    <dbReference type="NCBI Taxonomy" id="159417"/>
    <lineage>
        <taxon>Eukaryota</taxon>
        <taxon>Metazoa</taxon>
        <taxon>Chordata</taxon>
        <taxon>Tunicata</taxon>
        <taxon>Ascidiacea</taxon>
        <taxon>Aplousobranchia</taxon>
        <taxon>Clavelinidae</taxon>
        <taxon>Clavelina</taxon>
    </lineage>
</organism>
<keyword evidence="6" id="KW-0597">Phosphoprotein</keyword>
<dbReference type="PANTHER" id="PTHR31179:SF7">
    <property type="entry name" value="FYVE-TYPE DOMAIN-CONTAINING PROTEIN"/>
    <property type="match status" value="1"/>
</dbReference>
<evidence type="ECO:0000256" key="6">
    <source>
        <dbReference type="ARBA" id="ARBA00022553"/>
    </source>
</evidence>
<keyword evidence="9" id="KW-0653">Protein transport</keyword>
<evidence type="ECO:0000256" key="8">
    <source>
        <dbReference type="ARBA" id="ARBA00022753"/>
    </source>
</evidence>
<evidence type="ECO:0000259" key="13">
    <source>
        <dbReference type="Pfam" id="PF03528"/>
    </source>
</evidence>
<evidence type="ECO:0000256" key="2">
    <source>
        <dbReference type="ARBA" id="ARBA00004496"/>
    </source>
</evidence>
<evidence type="ECO:0000256" key="5">
    <source>
        <dbReference type="ARBA" id="ARBA00022490"/>
    </source>
</evidence>
<feature type="domain" description="Rabaptin coiled-coil" evidence="13">
    <location>
        <begin position="277"/>
        <end position="371"/>
    </location>
</feature>
<comment type="similarity">
    <text evidence="3">Belongs to the rabaptin family.</text>
</comment>
<sequence>MAAHSSATTVLDESIDQLRSELNTSQNVVAQLQQDKIKMEMEFDYKRAKIKDLYYAKENIIREQSTKLHESERQINTLESTISKLQEEIDNIKMIAAVSENTKEEAVEDLNKHHHEEIESLRCVLQESMEEQRRDLVLQFEQERRHWESEINKLKKELDENNDKLLLQQEEAKAKEEEELEVSMHQAQTEAETLRAVVVPLEKEISKLKEKLQQTEEQLAASRKDLELTTQNKLKMVGDEMHYFQKSSQEDEKRDAVEHKAVMDGPDLSHFKTMSQFNIEQHVKEINKEKDILQRENDTLKVEMHEVCRMLEYEQTEHNILKETWSVANDQFLDSQQLLMNDLEIVKSVLSESQWIEVKSLQCDGENKERMLVESAQIPRTDVTNTEASAFQETLKDDADSESFSSFQGHVMPGEIPMSATTQSISTLPTEYQDTISLNSVSSMPSSVSLIPSEDHKSALGLSSVSSAPQLNLLGIEENSKAVHEINSKFEPNAWDEVPPSNLESFEPTHGEAHAAKRESSSEQECVKLREKVSELQKLLEKENSLRRKTEELVMQTSDDAKDQISDLSLKLTKLEKIIEEDKSWRKSKETEDDKRLSQLLKDKDKIYEDYLSLKKEQELFRNSYRKHRTELKRDDVLPTSAEGLKQHLFKYREALLYAEVQKKQSESKLQSRLNFLQDRLKAEQVAREQLEITLTSELEDARREITSLHDVKSQLEKEISNSKQLQIQLGTEQSSLESIRSKSKEIIKGLKEKLKSESSVKEELENKLAATKNQLRSLQDALETSEHVQQDFVRLSQSLQMRLEEIRQKEESEKPSVLKTTSTLDSNGALHSGSPSNHNPG</sequence>
<proteinExistence type="inferred from homology"/>
<evidence type="ECO:0000256" key="12">
    <source>
        <dbReference type="SAM" id="MobiDB-lite"/>
    </source>
</evidence>
<feature type="coiled-coil region" evidence="11">
    <location>
        <begin position="137"/>
        <end position="232"/>
    </location>
</feature>
<accession>A0ABP0GLA8</accession>
<evidence type="ECO:0000313" key="16">
    <source>
        <dbReference type="Proteomes" id="UP001642483"/>
    </source>
</evidence>
<gene>
    <name evidence="15" type="ORF">CVLEPA_LOCUS24908</name>
</gene>
<dbReference type="InterPro" id="IPR015390">
    <property type="entry name" value="Rabaptin_Rab5-bd_dom"/>
</dbReference>
<feature type="region of interest" description="Disordered" evidence="12">
    <location>
        <begin position="493"/>
        <end position="523"/>
    </location>
</feature>
<dbReference type="Pfam" id="PF09311">
    <property type="entry name" value="Rab5-bind"/>
    <property type="match status" value="1"/>
</dbReference>